<evidence type="ECO:0000313" key="4">
    <source>
        <dbReference type="EMBL" id="QBP41312.1"/>
    </source>
</evidence>
<feature type="short sequence motif" description="Histidine triad motif" evidence="2">
    <location>
        <begin position="103"/>
        <end position="107"/>
    </location>
</feature>
<dbReference type="KEGG" id="panc:E2636_09300"/>
<dbReference type="SUPFAM" id="SSF54197">
    <property type="entry name" value="HIT-like"/>
    <property type="match status" value="1"/>
</dbReference>
<dbReference type="InterPro" id="IPR001310">
    <property type="entry name" value="Histidine_triad_HIT"/>
</dbReference>
<dbReference type="GO" id="GO:0009117">
    <property type="term" value="P:nucleotide metabolic process"/>
    <property type="evidence" value="ECO:0007669"/>
    <property type="project" value="TreeGrafter"/>
</dbReference>
<dbReference type="Gene3D" id="3.30.428.10">
    <property type="entry name" value="HIT-like"/>
    <property type="match status" value="1"/>
</dbReference>
<dbReference type="PANTHER" id="PTHR46648:SF1">
    <property type="entry name" value="ADENOSINE 5'-MONOPHOSPHORAMIDASE HNT1"/>
    <property type="match status" value="1"/>
</dbReference>
<organism evidence="4 5">
    <name type="scientific">Paenisporosarcina antarctica</name>
    <dbReference type="NCBI Taxonomy" id="417367"/>
    <lineage>
        <taxon>Bacteria</taxon>
        <taxon>Bacillati</taxon>
        <taxon>Bacillota</taxon>
        <taxon>Bacilli</taxon>
        <taxon>Bacillales</taxon>
        <taxon>Caryophanaceae</taxon>
        <taxon>Paenisporosarcina</taxon>
    </lineage>
</organism>
<accession>A0A4P6ZXZ3</accession>
<reference evidence="4 5" key="1">
    <citation type="submission" date="2019-03" db="EMBL/GenBank/DDBJ databases">
        <title>Complete genome sequence of Paenisporosarcina antarctica CGMCC 1.6503T.</title>
        <authorList>
            <person name="Rong J.-C."/>
            <person name="Chi N.-Y."/>
            <person name="Zhang Q.-F."/>
        </authorList>
    </citation>
    <scope>NUCLEOTIDE SEQUENCE [LARGE SCALE GENOMIC DNA]</scope>
    <source>
        <strain evidence="4 5">CGMCC 1.6503</strain>
    </source>
</reference>
<evidence type="ECO:0000256" key="2">
    <source>
        <dbReference type="PROSITE-ProRule" id="PRU00464"/>
    </source>
</evidence>
<evidence type="ECO:0000313" key="5">
    <source>
        <dbReference type="Proteomes" id="UP000294292"/>
    </source>
</evidence>
<sequence>MNVNNTQKNLECLGCALANQDLFVHVVYEDEFVCCILDHDPFNEGHGLILPKKHFRYVDEFDPQTAIAIMNASQLLSKAIKKLYNPDGITICQNGGTIDELSHYHMHVVPRYENQSFARFYTEESWSNDDLKNKLLTTRNELTKKIAEVL</sequence>
<name>A0A4P6ZXZ3_9BACL</name>
<feature type="active site" description="Tele-AMP-histidine intermediate" evidence="1">
    <location>
        <position position="107"/>
    </location>
</feature>
<protein>
    <submittedName>
        <fullName evidence="4">HIT family protein</fullName>
    </submittedName>
</protein>
<dbReference type="PROSITE" id="PS51084">
    <property type="entry name" value="HIT_2"/>
    <property type="match status" value="1"/>
</dbReference>
<dbReference type="PANTHER" id="PTHR46648">
    <property type="entry name" value="HIT FAMILY PROTEIN 1"/>
    <property type="match status" value="1"/>
</dbReference>
<feature type="domain" description="HIT" evidence="3">
    <location>
        <begin position="13"/>
        <end position="118"/>
    </location>
</feature>
<dbReference type="AlphaFoldDB" id="A0A4P6ZXZ3"/>
<dbReference type="InterPro" id="IPR036265">
    <property type="entry name" value="HIT-like_sf"/>
</dbReference>
<evidence type="ECO:0000259" key="3">
    <source>
        <dbReference type="PROSITE" id="PS51084"/>
    </source>
</evidence>
<keyword evidence="5" id="KW-1185">Reference proteome</keyword>
<dbReference type="OrthoDB" id="9784774at2"/>
<gene>
    <name evidence="4" type="ORF">E2636_09300</name>
</gene>
<dbReference type="InterPro" id="IPR011146">
    <property type="entry name" value="HIT-like"/>
</dbReference>
<dbReference type="GO" id="GO:0003824">
    <property type="term" value="F:catalytic activity"/>
    <property type="evidence" value="ECO:0007669"/>
    <property type="project" value="InterPro"/>
</dbReference>
<evidence type="ECO:0000256" key="1">
    <source>
        <dbReference type="PIRSR" id="PIRSR601310-1"/>
    </source>
</evidence>
<dbReference type="RefSeq" id="WP_134209954.1">
    <property type="nucleotide sequence ID" value="NZ_CP038015.1"/>
</dbReference>
<proteinExistence type="predicted"/>
<dbReference type="Pfam" id="PF01230">
    <property type="entry name" value="HIT"/>
    <property type="match status" value="1"/>
</dbReference>
<dbReference type="EMBL" id="CP038015">
    <property type="protein sequence ID" value="QBP41312.1"/>
    <property type="molecule type" value="Genomic_DNA"/>
</dbReference>
<dbReference type="Proteomes" id="UP000294292">
    <property type="component" value="Chromosome"/>
</dbReference>